<dbReference type="EMBL" id="FP929032">
    <property type="protein sequence ID" value="CBK63878.1"/>
    <property type="molecule type" value="Genomic_DNA"/>
</dbReference>
<name>D4ILR6_9BACT</name>
<protein>
    <submittedName>
        <fullName evidence="2">Uncharacterized protein</fullName>
    </submittedName>
</protein>
<dbReference type="HOGENOM" id="CLU_3228693_0_0_10"/>
<keyword evidence="1" id="KW-0732">Signal</keyword>
<organism evidence="2 3">
    <name type="scientific">Alistipes shahii WAL 8301</name>
    <dbReference type="NCBI Taxonomy" id="717959"/>
    <lineage>
        <taxon>Bacteria</taxon>
        <taxon>Pseudomonadati</taxon>
        <taxon>Bacteroidota</taxon>
        <taxon>Bacteroidia</taxon>
        <taxon>Bacteroidales</taxon>
        <taxon>Rikenellaceae</taxon>
        <taxon>Alistipes</taxon>
    </lineage>
</organism>
<gene>
    <name evidence="2" type="ORF">AL1_14310</name>
</gene>
<reference evidence="2 3" key="2">
    <citation type="submission" date="2010-03" db="EMBL/GenBank/DDBJ databases">
        <authorList>
            <person name="Pajon A."/>
        </authorList>
    </citation>
    <scope>NUCLEOTIDE SEQUENCE [LARGE SCALE GENOMIC DNA]</scope>
    <source>
        <strain evidence="2 3">WAL 8301</strain>
    </source>
</reference>
<dbReference type="KEGG" id="ash:AL1_14310"/>
<dbReference type="Proteomes" id="UP000008794">
    <property type="component" value="Chromosome"/>
</dbReference>
<dbReference type="RefSeq" id="WP_015546773.1">
    <property type="nucleotide sequence ID" value="NC_021030.1"/>
</dbReference>
<evidence type="ECO:0000313" key="2">
    <source>
        <dbReference type="EMBL" id="CBK63878.1"/>
    </source>
</evidence>
<reference evidence="2 3" key="1">
    <citation type="submission" date="2010-03" db="EMBL/GenBank/DDBJ databases">
        <title>The genome sequence of Alistipes shahii WAL 8301.</title>
        <authorList>
            <consortium name="metaHIT consortium -- http://www.metahit.eu/"/>
            <person name="Pajon A."/>
            <person name="Turner K."/>
            <person name="Parkhill J."/>
        </authorList>
    </citation>
    <scope>NUCLEOTIDE SEQUENCE [LARGE SCALE GENOMIC DNA]</scope>
    <source>
        <strain evidence="2 3">WAL 8301</strain>
    </source>
</reference>
<feature type="signal peptide" evidence="1">
    <location>
        <begin position="1"/>
        <end position="20"/>
    </location>
</feature>
<evidence type="ECO:0000256" key="1">
    <source>
        <dbReference type="SAM" id="SignalP"/>
    </source>
</evidence>
<keyword evidence="3" id="KW-1185">Reference proteome</keyword>
<proteinExistence type="predicted"/>
<sequence length="43" mass="4452">MKKILMICLALVMGLGMCAAAGKPAQKKEVTTVSLRTSTANTA</sequence>
<dbReference type="PATRIC" id="fig|717959.3.peg.3111"/>
<accession>D4ILR6</accession>
<feature type="chain" id="PRO_5003058561" evidence="1">
    <location>
        <begin position="21"/>
        <end position="43"/>
    </location>
</feature>
<evidence type="ECO:0000313" key="3">
    <source>
        <dbReference type="Proteomes" id="UP000008794"/>
    </source>
</evidence>
<dbReference type="AlphaFoldDB" id="D4ILR6"/>